<accession>A0ABR4VJW2</accession>
<evidence type="ECO:0000313" key="1">
    <source>
        <dbReference type="EMBL" id="KGA39581.1"/>
    </source>
</evidence>
<evidence type="ECO:0000313" key="2">
    <source>
        <dbReference type="Proteomes" id="UP000029447"/>
    </source>
</evidence>
<gene>
    <name evidence="1" type="ORF">KU75_21985</name>
</gene>
<organism evidence="1 2">
    <name type="scientific">Pectobacterium odoriferum</name>
    <dbReference type="NCBI Taxonomy" id="78398"/>
    <lineage>
        <taxon>Bacteria</taxon>
        <taxon>Pseudomonadati</taxon>
        <taxon>Pseudomonadota</taxon>
        <taxon>Gammaproteobacteria</taxon>
        <taxon>Enterobacterales</taxon>
        <taxon>Pectobacteriaceae</taxon>
        <taxon>Pectobacterium</taxon>
    </lineage>
</organism>
<dbReference type="EMBL" id="JQOF01000032">
    <property type="protein sequence ID" value="KGA39581.1"/>
    <property type="molecule type" value="Genomic_DNA"/>
</dbReference>
<dbReference type="Proteomes" id="UP000029447">
    <property type="component" value="Unassembled WGS sequence"/>
</dbReference>
<sequence>MHNFSFPKKEIYYLKTLRKKAINMRYLRGKCIEHLAQRYLDNSQTTALKVVDELPVRQGEL</sequence>
<proteinExistence type="predicted"/>
<keyword evidence="2" id="KW-1185">Reference proteome</keyword>
<reference evidence="1 2" key="1">
    <citation type="submission" date="2014-08" db="EMBL/GenBank/DDBJ databases">
        <title>Genome sequences of NCPPB Pectobacterium isolates.</title>
        <authorList>
            <person name="Glover R.H."/>
            <person name="Sapp M."/>
            <person name="Elphinstone J."/>
        </authorList>
    </citation>
    <scope>NUCLEOTIDE SEQUENCE [LARGE SCALE GENOMIC DNA]</scope>
    <source>
        <strain evidence="1 2">NCPPB3841</strain>
    </source>
</reference>
<protein>
    <recommendedName>
        <fullName evidence="3">Transcriptional regulator</fullName>
    </recommendedName>
</protein>
<name>A0ABR4VJW2_9GAMM</name>
<comment type="caution">
    <text evidence="1">The sequence shown here is derived from an EMBL/GenBank/DDBJ whole genome shotgun (WGS) entry which is preliminary data.</text>
</comment>
<evidence type="ECO:0008006" key="3">
    <source>
        <dbReference type="Google" id="ProtNLM"/>
    </source>
</evidence>